<dbReference type="Proteomes" id="UP000275408">
    <property type="component" value="Unassembled WGS sequence"/>
</dbReference>
<feature type="compositionally biased region" description="Basic and acidic residues" evidence="3">
    <location>
        <begin position="313"/>
        <end position="323"/>
    </location>
</feature>
<evidence type="ECO:0000259" key="4">
    <source>
        <dbReference type="PROSITE" id="PS50013"/>
    </source>
</evidence>
<dbReference type="GO" id="GO:0035102">
    <property type="term" value="C:PRC1 complex"/>
    <property type="evidence" value="ECO:0007669"/>
    <property type="project" value="TreeGrafter"/>
</dbReference>
<dbReference type="InterPro" id="IPR016197">
    <property type="entry name" value="Chromo-like_dom_sf"/>
</dbReference>
<keyword evidence="2" id="KW-0539">Nucleus</keyword>
<dbReference type="Gene3D" id="2.40.50.40">
    <property type="match status" value="1"/>
</dbReference>
<name>A0A3M6TA82_POCDA</name>
<feature type="region of interest" description="Disordered" evidence="3">
    <location>
        <begin position="313"/>
        <end position="332"/>
    </location>
</feature>
<feature type="compositionally biased region" description="Polar residues" evidence="3">
    <location>
        <begin position="217"/>
        <end position="227"/>
    </location>
</feature>
<feature type="region of interest" description="Disordered" evidence="3">
    <location>
        <begin position="363"/>
        <end position="396"/>
    </location>
</feature>
<dbReference type="Pfam" id="PF17218">
    <property type="entry name" value="CBX7_C"/>
    <property type="match status" value="1"/>
</dbReference>
<comment type="caution">
    <text evidence="5">The sequence shown here is derived from an EMBL/GenBank/DDBJ whole genome shotgun (WGS) entry which is preliminary data.</text>
</comment>
<dbReference type="PANTHER" id="PTHR46389:SF3">
    <property type="entry name" value="POLYCOMB GROUP PROTEIN PC"/>
    <property type="match status" value="1"/>
</dbReference>
<sequence length="473" mass="52048">MNEIRIPSGRVNIEFPAETAMDVNGEMAEALSTVGNSDNSPPVDGIFAAECILKKRTRKGKIEYLVKWKGWSAKHNTWEPADNILDARLLLAYENSRRRRGKRSRWQRGIATTSNKKPRIETGPNFLMRGDANSLDWDGIEDEDCRGSLHESDSSDSSFVGDDAASNEFEFNGTEVNPPACLHSPNQVLGPDLSLSSSDAAPRLQSTQTGKPLGNHKMTTLNVNDAGSSREKYTNDSNSELPNGPISGEVEEDFSLSKAAIPQETKLKINSEGLNGNDEKGSLWGSTSGKPWREAVKVPDKIYLDSAEREITKTASQKRRDGISDAETGSNGELKQMTMKLNGENFVNACSVTADFDKGNHAKSSKSGKIFRGEGGQNQTATAISGSDGFYRSFPSQNKQRRNGELLVSEMTENTYASRACLPSENEHSTKSTPIESWRKPLIDQIFITDVTSNFVTVTVKECLTDKGFFRQR</sequence>
<dbReference type="InterPro" id="IPR052458">
    <property type="entry name" value="PcG_PRC1-like_component"/>
</dbReference>
<evidence type="ECO:0000256" key="3">
    <source>
        <dbReference type="SAM" id="MobiDB-lite"/>
    </source>
</evidence>
<feature type="region of interest" description="Disordered" evidence="3">
    <location>
        <begin position="267"/>
        <end position="288"/>
    </location>
</feature>
<feature type="domain" description="Chromo" evidence="4">
    <location>
        <begin position="47"/>
        <end position="105"/>
    </location>
</feature>
<dbReference type="GO" id="GO:0000785">
    <property type="term" value="C:chromatin"/>
    <property type="evidence" value="ECO:0007669"/>
    <property type="project" value="TreeGrafter"/>
</dbReference>
<dbReference type="PROSITE" id="PS00598">
    <property type="entry name" value="CHROMO_1"/>
    <property type="match status" value="1"/>
</dbReference>
<dbReference type="STRING" id="46731.A0A3M6TA82"/>
<evidence type="ECO:0000313" key="6">
    <source>
        <dbReference type="Proteomes" id="UP000275408"/>
    </source>
</evidence>
<dbReference type="InterPro" id="IPR000953">
    <property type="entry name" value="Chromo/chromo_shadow_dom"/>
</dbReference>
<dbReference type="SUPFAM" id="SSF54160">
    <property type="entry name" value="Chromo domain-like"/>
    <property type="match status" value="1"/>
</dbReference>
<reference evidence="5 6" key="1">
    <citation type="journal article" date="2018" name="Sci. Rep.">
        <title>Comparative analysis of the Pocillopora damicornis genome highlights role of immune system in coral evolution.</title>
        <authorList>
            <person name="Cunning R."/>
            <person name="Bay R.A."/>
            <person name="Gillette P."/>
            <person name="Baker A.C."/>
            <person name="Traylor-Knowles N."/>
        </authorList>
    </citation>
    <scope>NUCLEOTIDE SEQUENCE [LARGE SCALE GENOMIC DNA]</scope>
    <source>
        <strain evidence="5">RSMAS</strain>
        <tissue evidence="5">Whole animal</tissue>
    </source>
</reference>
<dbReference type="SMART" id="SM00298">
    <property type="entry name" value="CHROMO"/>
    <property type="match status" value="1"/>
</dbReference>
<keyword evidence="6" id="KW-1185">Reference proteome</keyword>
<gene>
    <name evidence="5" type="ORF">pdam_00010922</name>
</gene>
<proteinExistence type="predicted"/>
<dbReference type="Pfam" id="PF00385">
    <property type="entry name" value="Chromo"/>
    <property type="match status" value="1"/>
</dbReference>
<dbReference type="AlphaFoldDB" id="A0A3M6TA82"/>
<feature type="region of interest" description="Disordered" evidence="3">
    <location>
        <begin position="144"/>
        <end position="249"/>
    </location>
</feature>
<protein>
    <recommendedName>
        <fullName evidence="4">Chromo domain-containing protein</fullName>
    </recommendedName>
</protein>
<dbReference type="InterPro" id="IPR033773">
    <property type="entry name" value="CBX7_C"/>
</dbReference>
<evidence type="ECO:0000256" key="2">
    <source>
        <dbReference type="ARBA" id="ARBA00023242"/>
    </source>
</evidence>
<organism evidence="5 6">
    <name type="scientific">Pocillopora damicornis</name>
    <name type="common">Cauliflower coral</name>
    <name type="synonym">Millepora damicornis</name>
    <dbReference type="NCBI Taxonomy" id="46731"/>
    <lineage>
        <taxon>Eukaryota</taxon>
        <taxon>Metazoa</taxon>
        <taxon>Cnidaria</taxon>
        <taxon>Anthozoa</taxon>
        <taxon>Hexacorallia</taxon>
        <taxon>Scleractinia</taxon>
        <taxon>Astrocoeniina</taxon>
        <taxon>Pocilloporidae</taxon>
        <taxon>Pocillopora</taxon>
    </lineage>
</organism>
<evidence type="ECO:0000256" key="1">
    <source>
        <dbReference type="ARBA" id="ARBA00004123"/>
    </source>
</evidence>
<accession>A0A3M6TA82</accession>
<dbReference type="EMBL" id="RCHS01004029">
    <property type="protein sequence ID" value="RMX38302.1"/>
    <property type="molecule type" value="Genomic_DNA"/>
</dbReference>
<dbReference type="InterPro" id="IPR023779">
    <property type="entry name" value="Chromodomain_CS"/>
</dbReference>
<feature type="compositionally biased region" description="Low complexity" evidence="3">
    <location>
        <begin position="155"/>
        <end position="166"/>
    </location>
</feature>
<feature type="compositionally biased region" description="Polar residues" evidence="3">
    <location>
        <begin position="194"/>
        <end position="210"/>
    </location>
</feature>
<dbReference type="GO" id="GO:0000122">
    <property type="term" value="P:negative regulation of transcription by RNA polymerase II"/>
    <property type="evidence" value="ECO:0007669"/>
    <property type="project" value="TreeGrafter"/>
</dbReference>
<dbReference type="GO" id="GO:0003682">
    <property type="term" value="F:chromatin binding"/>
    <property type="evidence" value="ECO:0007669"/>
    <property type="project" value="TreeGrafter"/>
</dbReference>
<dbReference type="OrthoDB" id="1918685at2759"/>
<dbReference type="InterPro" id="IPR023780">
    <property type="entry name" value="Chromo_domain"/>
</dbReference>
<feature type="region of interest" description="Disordered" evidence="3">
    <location>
        <begin position="102"/>
        <end position="127"/>
    </location>
</feature>
<evidence type="ECO:0000313" key="5">
    <source>
        <dbReference type="EMBL" id="RMX38302.1"/>
    </source>
</evidence>
<comment type="subcellular location">
    <subcellularLocation>
        <location evidence="1">Nucleus</location>
    </subcellularLocation>
</comment>
<dbReference type="PANTHER" id="PTHR46389">
    <property type="entry name" value="POLYCOMB GROUP PROTEIN PC"/>
    <property type="match status" value="1"/>
</dbReference>
<dbReference type="CDD" id="cd18627">
    <property type="entry name" value="CD_polycomb_like"/>
    <property type="match status" value="1"/>
</dbReference>
<dbReference type="PROSITE" id="PS50013">
    <property type="entry name" value="CHROMO_2"/>
    <property type="match status" value="1"/>
</dbReference>